<feature type="compositionally biased region" description="Low complexity" evidence="1">
    <location>
        <begin position="246"/>
        <end position="270"/>
    </location>
</feature>
<gene>
    <name evidence="2" type="ORF">BGZ99_005608</name>
</gene>
<proteinExistence type="predicted"/>
<accession>A0A9P6RH19</accession>
<sequence length="572" mass="60125">MTVFELQVDPERNAVIRRALAKRIVHQRELEDEEASTEEDESFLGNSITIARKGTSASPSESGSPTKKEHRPHLLHNHNHGHRRHNDHDRSRTLSGDSTHMNVKSRWKSEYLRVKSSSPCASSVSALSEIIPDIAIPVITPTEAPQVVAITAVDGSLSAVTPTTGAIENDSTPTPNPGSPLSTTSRADEPDLAEKDLLSKLEELRKEKSRLFSLFRAALEKSAATSRPSATPPPPPPPPPLPPPLLSAAVVAPAQAPAAPPSASDSTTPSEKTNQASISAPATSVSTEIPSRGVKTEPSRPIGRRREQERVIDRSKLNLDIPRRPNLSSASSNSTASTPTPTSTAFALSSAMSSSSSSSYKGKRQRSNSPAFGERSNGPSGYPDSSLSNKYPRADYMGSHGRHPSSSNGLPDKPQVRPPHHISQSGRSNGGDGYYGEDIHSRGKSGPSSFASMSGGGPYRQNGPPLSYPPPPPTRIGFGNSGAGGGGGGGSGNSGRGGYYAHGDGGSISMSKLAPPPPPGRTLPFSRSMMQMPHARGMGRGGFGGPRGGGGPPDRPMSSGRPGDWSRRRSRA</sequence>
<feature type="compositionally biased region" description="Basic residues" evidence="1">
    <location>
        <begin position="68"/>
        <end position="85"/>
    </location>
</feature>
<reference evidence="2" key="1">
    <citation type="journal article" date="2020" name="Fungal Divers.">
        <title>Resolving the Mortierellaceae phylogeny through synthesis of multi-gene phylogenetics and phylogenomics.</title>
        <authorList>
            <person name="Vandepol N."/>
            <person name="Liber J."/>
            <person name="Desiro A."/>
            <person name="Na H."/>
            <person name="Kennedy M."/>
            <person name="Barry K."/>
            <person name="Grigoriev I.V."/>
            <person name="Miller A.N."/>
            <person name="O'Donnell K."/>
            <person name="Stajich J.E."/>
            <person name="Bonito G."/>
        </authorList>
    </citation>
    <scope>NUCLEOTIDE SEQUENCE</scope>
    <source>
        <strain evidence="2">REB-010B</strain>
    </source>
</reference>
<feature type="compositionally biased region" description="Polar residues" evidence="1">
    <location>
        <begin position="161"/>
        <end position="185"/>
    </location>
</feature>
<dbReference type="OrthoDB" id="2450080at2759"/>
<feature type="compositionally biased region" description="Low complexity" evidence="1">
    <location>
        <begin position="326"/>
        <end position="359"/>
    </location>
</feature>
<feature type="region of interest" description="Disordered" evidence="1">
    <location>
        <begin position="161"/>
        <end position="191"/>
    </location>
</feature>
<organism evidence="2 3">
    <name type="scientific">Dissophora globulifera</name>
    <dbReference type="NCBI Taxonomy" id="979702"/>
    <lineage>
        <taxon>Eukaryota</taxon>
        <taxon>Fungi</taxon>
        <taxon>Fungi incertae sedis</taxon>
        <taxon>Mucoromycota</taxon>
        <taxon>Mortierellomycotina</taxon>
        <taxon>Mortierellomycetes</taxon>
        <taxon>Mortierellales</taxon>
        <taxon>Mortierellaceae</taxon>
        <taxon>Dissophora</taxon>
    </lineage>
</organism>
<feature type="compositionally biased region" description="Gly residues" evidence="1">
    <location>
        <begin position="479"/>
        <end position="506"/>
    </location>
</feature>
<feature type="compositionally biased region" description="Basic and acidic residues" evidence="1">
    <location>
        <begin position="294"/>
        <end position="323"/>
    </location>
</feature>
<dbReference type="AlphaFoldDB" id="A0A9P6RH19"/>
<feature type="compositionally biased region" description="Polar residues" evidence="1">
    <location>
        <begin position="44"/>
        <end position="65"/>
    </location>
</feature>
<dbReference type="EMBL" id="JAAAIP010000366">
    <property type="protein sequence ID" value="KAG0318533.1"/>
    <property type="molecule type" value="Genomic_DNA"/>
</dbReference>
<keyword evidence="3" id="KW-1185">Reference proteome</keyword>
<evidence type="ECO:0000313" key="3">
    <source>
        <dbReference type="Proteomes" id="UP000738325"/>
    </source>
</evidence>
<name>A0A9P6RH19_9FUNG</name>
<protein>
    <submittedName>
        <fullName evidence="2">Uncharacterized protein</fullName>
    </submittedName>
</protein>
<comment type="caution">
    <text evidence="2">The sequence shown here is derived from an EMBL/GenBank/DDBJ whole genome shotgun (WGS) entry which is preliminary data.</text>
</comment>
<feature type="compositionally biased region" description="Pro residues" evidence="1">
    <location>
        <begin position="230"/>
        <end position="245"/>
    </location>
</feature>
<evidence type="ECO:0000256" key="1">
    <source>
        <dbReference type="SAM" id="MobiDB-lite"/>
    </source>
</evidence>
<feature type="compositionally biased region" description="Polar residues" evidence="1">
    <location>
        <begin position="271"/>
        <end position="289"/>
    </location>
</feature>
<feature type="compositionally biased region" description="Acidic residues" evidence="1">
    <location>
        <begin position="30"/>
        <end position="42"/>
    </location>
</feature>
<dbReference type="Proteomes" id="UP000738325">
    <property type="component" value="Unassembled WGS sequence"/>
</dbReference>
<feature type="region of interest" description="Disordered" evidence="1">
    <location>
        <begin position="27"/>
        <end position="99"/>
    </location>
</feature>
<feature type="compositionally biased region" description="Polar residues" evidence="1">
    <location>
        <begin position="377"/>
        <end position="389"/>
    </location>
</feature>
<feature type="region of interest" description="Disordered" evidence="1">
    <location>
        <begin position="222"/>
        <end position="572"/>
    </location>
</feature>
<feature type="compositionally biased region" description="Gly residues" evidence="1">
    <location>
        <begin position="538"/>
        <end position="552"/>
    </location>
</feature>
<evidence type="ECO:0000313" key="2">
    <source>
        <dbReference type="EMBL" id="KAG0318533.1"/>
    </source>
</evidence>